<name>A0ABQ5JSJ5_9EUKA</name>
<dbReference type="SUPFAM" id="SSF53098">
    <property type="entry name" value="Ribonuclease H-like"/>
    <property type="match status" value="1"/>
</dbReference>
<dbReference type="InterPro" id="IPR012337">
    <property type="entry name" value="RNaseH-like_sf"/>
</dbReference>
<proteinExistence type="predicted"/>
<protein>
    <submittedName>
        <fullName evidence="2">Unnamed protein product</fullName>
    </submittedName>
</protein>
<evidence type="ECO:0000313" key="3">
    <source>
        <dbReference type="Proteomes" id="UP001057375"/>
    </source>
</evidence>
<dbReference type="PANTHER" id="PTHR37984">
    <property type="entry name" value="PROTEIN CBG26694"/>
    <property type="match status" value="1"/>
</dbReference>
<accession>A0ABQ5JSJ5</accession>
<dbReference type="InterPro" id="IPR036397">
    <property type="entry name" value="RNaseH_sf"/>
</dbReference>
<gene>
    <name evidence="2" type="ORF">ADUPG1_004075</name>
</gene>
<evidence type="ECO:0000259" key="1">
    <source>
        <dbReference type="PROSITE" id="PS50994"/>
    </source>
</evidence>
<dbReference type="Proteomes" id="UP001057375">
    <property type="component" value="Unassembled WGS sequence"/>
</dbReference>
<dbReference type="InterPro" id="IPR001584">
    <property type="entry name" value="Integrase_cat-core"/>
</dbReference>
<dbReference type="Pfam" id="PF00665">
    <property type="entry name" value="rve"/>
    <property type="match status" value="1"/>
</dbReference>
<dbReference type="EMBL" id="BQXS01005824">
    <property type="protein sequence ID" value="GKT15088.1"/>
    <property type="molecule type" value="Genomic_DNA"/>
</dbReference>
<sequence>MVDHLREKKIYLKNAKDEAGEFIKRCGICQKLKARQIVRLMMKDTTVDHPFDTIAIDTVGPILPSKAKSRYLIVMVDCFTRWTEIVPTKRAKAVDAADALMSGMFGRFGLPNRIRSDRGKQYVNSLISALYERLGIK</sequence>
<keyword evidence="3" id="KW-1185">Reference proteome</keyword>
<reference evidence="2" key="1">
    <citation type="submission" date="2022-03" db="EMBL/GenBank/DDBJ databases">
        <title>Draft genome sequence of Aduncisulcus paluster, a free-living microaerophilic Fornicata.</title>
        <authorList>
            <person name="Yuyama I."/>
            <person name="Kume K."/>
            <person name="Tamura T."/>
            <person name="Inagaki Y."/>
            <person name="Hashimoto T."/>
        </authorList>
    </citation>
    <scope>NUCLEOTIDE SEQUENCE</scope>
    <source>
        <strain evidence="2">NY0171</strain>
    </source>
</reference>
<dbReference type="InterPro" id="IPR050951">
    <property type="entry name" value="Retrovirus_Pol_polyprotein"/>
</dbReference>
<dbReference type="Gene3D" id="3.30.420.10">
    <property type="entry name" value="Ribonuclease H-like superfamily/Ribonuclease H"/>
    <property type="match status" value="1"/>
</dbReference>
<comment type="caution">
    <text evidence="2">The sequence shown here is derived from an EMBL/GenBank/DDBJ whole genome shotgun (WGS) entry which is preliminary data.</text>
</comment>
<organism evidence="2 3">
    <name type="scientific">Aduncisulcus paluster</name>
    <dbReference type="NCBI Taxonomy" id="2918883"/>
    <lineage>
        <taxon>Eukaryota</taxon>
        <taxon>Metamonada</taxon>
        <taxon>Carpediemonas-like organisms</taxon>
        <taxon>Aduncisulcus</taxon>
    </lineage>
</organism>
<dbReference type="PANTHER" id="PTHR37984:SF5">
    <property type="entry name" value="PROTEIN NYNRIN-LIKE"/>
    <property type="match status" value="1"/>
</dbReference>
<feature type="domain" description="Integrase catalytic" evidence="1">
    <location>
        <begin position="46"/>
        <end position="137"/>
    </location>
</feature>
<evidence type="ECO:0000313" key="2">
    <source>
        <dbReference type="EMBL" id="GKT15088.1"/>
    </source>
</evidence>
<dbReference type="PROSITE" id="PS50994">
    <property type="entry name" value="INTEGRASE"/>
    <property type="match status" value="1"/>
</dbReference>